<dbReference type="PRINTS" id="PR01900">
    <property type="entry name" value="YIDCPROTEIN"/>
</dbReference>
<evidence type="ECO:0000256" key="5">
    <source>
        <dbReference type="ARBA" id="ARBA00022475"/>
    </source>
</evidence>
<keyword evidence="4 13" id="KW-0813">Transport</keyword>
<sequence length="559" mass="62659">MDNIRLLLILSLAAILFLIYQAWVQDYGSPAQPAKVASQTDASVAADQPPLDAPDAPPATPVAQPAGDNALPAVAGAPAGSIIKVETDVIRAEISSVGGTLQALWLLDYAQTADDPSRPFQLLKPDMPNMFVVQSGLLGNQGQIALPTHKAHFTSTQSRFSLPANEDTLTVTLHWTEGGIEVRKHYHFQRGSYLVRVEQEIVNQTDAALALRTYEQLQRTELYDPEKSSFIHTFTGGVYYGPETKYRKESFGDMADEPLDVKITDGWIAMIQHYFMASWIPPQQVEQTFYTKVVGNDHYIIGTYSPALTINPGESRIVDTRLFVGPKLQNTLEEIAPGLELAVDYGWLTILSKPIFWLLNAIHSLVGNWGWAIIILTILIKLAFYKLSETSYKSMANMKKLAPRLQALKDRYGDDKERLNQAMMEMYKKEKINPLGGCLPILVQIPVFIALYWVLLESVELRHAPFILWLDNLTAPDPYYVLPLIMGVSMFVQQKLNPPPPDPIQAKVLMALPFVFTVFFAFFPSGLVLYWTVNQLLSITQQWHITRKIEKAEATKRAN</sequence>
<dbReference type="PANTHER" id="PTHR12428">
    <property type="entry name" value="OXA1"/>
    <property type="match status" value="1"/>
</dbReference>
<dbReference type="NCBIfam" id="TIGR03593">
    <property type="entry name" value="yidC_nterm"/>
    <property type="match status" value="1"/>
</dbReference>
<evidence type="ECO:0000259" key="16">
    <source>
        <dbReference type="Pfam" id="PF14849"/>
    </source>
</evidence>
<keyword evidence="7 13" id="KW-0653">Protein transport</keyword>
<evidence type="ECO:0000256" key="4">
    <source>
        <dbReference type="ARBA" id="ARBA00022448"/>
    </source>
</evidence>
<name>A0A5M8FTX0_9GAMM</name>
<dbReference type="InterPro" id="IPR028055">
    <property type="entry name" value="YidC/Oxa/ALB_C"/>
</dbReference>
<keyword evidence="10 13" id="KW-0143">Chaperone</keyword>
<comment type="subunit">
    <text evidence="13">Interacts with the Sec translocase complex via SecD. Specifically interacts with transmembrane segments of nascent integral membrane proteins during membrane integration.</text>
</comment>
<evidence type="ECO:0000256" key="12">
    <source>
        <dbReference type="ARBA" id="ARBA00033342"/>
    </source>
</evidence>
<feature type="transmembrane region" description="Helical" evidence="13">
    <location>
        <begin position="369"/>
        <end position="388"/>
    </location>
</feature>
<dbReference type="RefSeq" id="WP_150089742.1">
    <property type="nucleotide sequence ID" value="NZ_JBFUOH010000013.1"/>
</dbReference>
<evidence type="ECO:0000256" key="14">
    <source>
        <dbReference type="SAM" id="MobiDB-lite"/>
    </source>
</evidence>
<comment type="caution">
    <text evidence="13">Lacks conserved residue(s) required for the propagation of feature annotation.</text>
</comment>
<evidence type="ECO:0000256" key="11">
    <source>
        <dbReference type="ARBA" id="ARBA00033245"/>
    </source>
</evidence>
<comment type="similarity">
    <text evidence="2 13">Belongs to the OXA1/ALB3/YidC family. Type 1 subfamily.</text>
</comment>
<evidence type="ECO:0000256" key="3">
    <source>
        <dbReference type="ARBA" id="ARBA00015325"/>
    </source>
</evidence>
<keyword evidence="9 13" id="KW-0472">Membrane</keyword>
<keyword evidence="8 13" id="KW-1133">Transmembrane helix</keyword>
<comment type="caution">
    <text evidence="17">The sequence shown here is derived from an EMBL/GenBank/DDBJ whole genome shotgun (WGS) entry which is preliminary data.</text>
</comment>
<feature type="domain" description="Membrane insertase YidC N-terminal" evidence="16">
    <location>
        <begin position="83"/>
        <end position="358"/>
    </location>
</feature>
<evidence type="ECO:0000256" key="9">
    <source>
        <dbReference type="ARBA" id="ARBA00023136"/>
    </source>
</evidence>
<accession>A0A5M8FTX0</accession>
<dbReference type="OrthoDB" id="9780552at2"/>
<evidence type="ECO:0000256" key="8">
    <source>
        <dbReference type="ARBA" id="ARBA00022989"/>
    </source>
</evidence>
<protein>
    <recommendedName>
        <fullName evidence="3 13">Membrane protein insertase YidC</fullName>
    </recommendedName>
    <alternativeName>
        <fullName evidence="12 13">Foldase YidC</fullName>
    </alternativeName>
    <alternativeName>
        <fullName evidence="11 13">Membrane integrase YidC</fullName>
    </alternativeName>
    <alternativeName>
        <fullName evidence="13">Membrane protein YidC</fullName>
    </alternativeName>
</protein>
<dbReference type="Proteomes" id="UP000322981">
    <property type="component" value="Unassembled WGS sequence"/>
</dbReference>
<dbReference type="Gene3D" id="2.70.98.90">
    <property type="match status" value="1"/>
</dbReference>
<organism evidence="17 18">
    <name type="scientific">Thiohalocapsa marina</name>
    <dbReference type="NCBI Taxonomy" id="424902"/>
    <lineage>
        <taxon>Bacteria</taxon>
        <taxon>Pseudomonadati</taxon>
        <taxon>Pseudomonadota</taxon>
        <taxon>Gammaproteobacteria</taxon>
        <taxon>Chromatiales</taxon>
        <taxon>Chromatiaceae</taxon>
        <taxon>Thiohalocapsa</taxon>
    </lineage>
</organism>
<comment type="function">
    <text evidence="13">Required for the insertion and/or proper folding and/or complex formation of integral membrane proteins into the membrane. Involved in integration of membrane proteins that insert both dependently and independently of the Sec translocase complex, as well as at least some lipoproteins. Aids folding of multispanning membrane proteins.</text>
</comment>
<evidence type="ECO:0000256" key="10">
    <source>
        <dbReference type="ARBA" id="ARBA00023186"/>
    </source>
</evidence>
<evidence type="ECO:0000256" key="7">
    <source>
        <dbReference type="ARBA" id="ARBA00022927"/>
    </source>
</evidence>
<dbReference type="NCBIfam" id="NF002352">
    <property type="entry name" value="PRK01318.1-3"/>
    <property type="match status" value="1"/>
</dbReference>
<dbReference type="GO" id="GO:0032977">
    <property type="term" value="F:membrane insertase activity"/>
    <property type="evidence" value="ECO:0007669"/>
    <property type="project" value="InterPro"/>
</dbReference>
<dbReference type="PRINTS" id="PR00701">
    <property type="entry name" value="60KDINNERMP"/>
</dbReference>
<dbReference type="Pfam" id="PF02096">
    <property type="entry name" value="60KD_IMP"/>
    <property type="match status" value="1"/>
</dbReference>
<evidence type="ECO:0000259" key="15">
    <source>
        <dbReference type="Pfam" id="PF02096"/>
    </source>
</evidence>
<feature type="transmembrane region" description="Helical" evidence="13">
    <location>
        <begin position="432"/>
        <end position="455"/>
    </location>
</feature>
<gene>
    <name evidence="13 17" type="primary">yidC</name>
    <name evidence="17" type="ORF">F2Q65_01560</name>
</gene>
<feature type="transmembrane region" description="Helical" evidence="13">
    <location>
        <begin position="508"/>
        <end position="533"/>
    </location>
</feature>
<evidence type="ECO:0000313" key="18">
    <source>
        <dbReference type="Proteomes" id="UP000322981"/>
    </source>
</evidence>
<dbReference type="AlphaFoldDB" id="A0A5M8FTX0"/>
<evidence type="ECO:0000256" key="13">
    <source>
        <dbReference type="HAMAP-Rule" id="MF_01810"/>
    </source>
</evidence>
<dbReference type="GO" id="GO:0015031">
    <property type="term" value="P:protein transport"/>
    <property type="evidence" value="ECO:0007669"/>
    <property type="project" value="UniProtKB-KW"/>
</dbReference>
<dbReference type="InterPro" id="IPR047196">
    <property type="entry name" value="YidC_ALB_C"/>
</dbReference>
<evidence type="ECO:0000256" key="2">
    <source>
        <dbReference type="ARBA" id="ARBA00010527"/>
    </source>
</evidence>
<dbReference type="InterPro" id="IPR028053">
    <property type="entry name" value="Membr_insert_YidC_N"/>
</dbReference>
<dbReference type="GO" id="GO:0051205">
    <property type="term" value="P:protein insertion into membrane"/>
    <property type="evidence" value="ECO:0007669"/>
    <property type="project" value="TreeGrafter"/>
</dbReference>
<dbReference type="NCBIfam" id="NF002353">
    <property type="entry name" value="PRK01318.1-4"/>
    <property type="match status" value="1"/>
</dbReference>
<comment type="subcellular location">
    <subcellularLocation>
        <location evidence="1">Cell inner membrane</location>
        <topology evidence="1">Multi-pass membrane protein</topology>
    </subcellularLocation>
    <subcellularLocation>
        <location evidence="13">Cell membrane</location>
        <topology evidence="13">Multi-pass membrane protein</topology>
    </subcellularLocation>
</comment>
<evidence type="ECO:0000256" key="6">
    <source>
        <dbReference type="ARBA" id="ARBA00022692"/>
    </source>
</evidence>
<feature type="domain" description="Membrane insertase YidC/Oxa/ALB C-terminal" evidence="15">
    <location>
        <begin position="369"/>
        <end position="547"/>
    </location>
</feature>
<evidence type="ECO:0000256" key="1">
    <source>
        <dbReference type="ARBA" id="ARBA00004429"/>
    </source>
</evidence>
<keyword evidence="18" id="KW-1185">Reference proteome</keyword>
<proteinExistence type="inferred from homology"/>
<dbReference type="InterPro" id="IPR038221">
    <property type="entry name" value="YidC_periplasmic_sf"/>
</dbReference>
<feature type="region of interest" description="Disordered" evidence="14">
    <location>
        <begin position="38"/>
        <end position="69"/>
    </location>
</feature>
<dbReference type="InterPro" id="IPR019998">
    <property type="entry name" value="Membr_insert_YidC"/>
</dbReference>
<reference evidence="17 18" key="1">
    <citation type="submission" date="2019-09" db="EMBL/GenBank/DDBJ databases">
        <title>Whole-genome sequence of the purple sulfur bacterium Thiohalocapsa marina DSM 19078.</title>
        <authorList>
            <person name="Kyndt J.A."/>
            <person name="Meyer T.E."/>
        </authorList>
    </citation>
    <scope>NUCLEOTIDE SEQUENCE [LARGE SCALE GENOMIC DNA]</scope>
    <source>
        <strain evidence="17 18">DSM 19078</strain>
    </source>
</reference>
<dbReference type="Pfam" id="PF14849">
    <property type="entry name" value="YidC_periplas"/>
    <property type="match status" value="1"/>
</dbReference>
<dbReference type="HAMAP" id="MF_01810">
    <property type="entry name" value="YidC_type1"/>
    <property type="match status" value="1"/>
</dbReference>
<dbReference type="CDD" id="cd20070">
    <property type="entry name" value="5TM_YidC_Alb3"/>
    <property type="match status" value="1"/>
</dbReference>
<dbReference type="InterPro" id="IPR001708">
    <property type="entry name" value="YidC/ALB3/OXA1/COX18"/>
</dbReference>
<dbReference type="NCBIfam" id="TIGR03592">
    <property type="entry name" value="yidC_oxa1_cterm"/>
    <property type="match status" value="1"/>
</dbReference>
<keyword evidence="5 13" id="KW-1003">Cell membrane</keyword>
<keyword evidence="6 13" id="KW-0812">Transmembrane</keyword>
<dbReference type="PANTHER" id="PTHR12428:SF65">
    <property type="entry name" value="CYTOCHROME C OXIDASE ASSEMBLY PROTEIN COX18, MITOCHONDRIAL"/>
    <property type="match status" value="1"/>
</dbReference>
<dbReference type="GO" id="GO:0005886">
    <property type="term" value="C:plasma membrane"/>
    <property type="evidence" value="ECO:0007669"/>
    <property type="project" value="UniProtKB-SubCell"/>
</dbReference>
<dbReference type="CDD" id="cd19961">
    <property type="entry name" value="EcYidC-like_peri"/>
    <property type="match status" value="1"/>
</dbReference>
<feature type="compositionally biased region" description="Pro residues" evidence="14">
    <location>
        <begin position="51"/>
        <end position="60"/>
    </location>
</feature>
<evidence type="ECO:0000313" key="17">
    <source>
        <dbReference type="EMBL" id="KAA6187247.1"/>
    </source>
</evidence>
<dbReference type="EMBL" id="VWXX01000002">
    <property type="protein sequence ID" value="KAA6187247.1"/>
    <property type="molecule type" value="Genomic_DNA"/>
</dbReference>